<proteinExistence type="predicted"/>
<dbReference type="InterPro" id="IPR050245">
    <property type="entry name" value="PrsA_foldase"/>
</dbReference>
<comment type="caution">
    <text evidence="9">The sequence shown here is derived from an EMBL/GenBank/DDBJ whole genome shotgun (WGS) entry which is preliminary data.</text>
</comment>
<dbReference type="EMBL" id="MLOK01000046">
    <property type="protein sequence ID" value="OIM20908.1"/>
    <property type="molecule type" value="Genomic_DNA"/>
</dbReference>
<evidence type="ECO:0000256" key="5">
    <source>
        <dbReference type="ARBA" id="ARBA00023235"/>
    </source>
</evidence>
<dbReference type="RefSeq" id="WP_071419298.1">
    <property type="nucleotide sequence ID" value="NZ_MLKQ01000179.1"/>
</dbReference>
<evidence type="ECO:0000256" key="6">
    <source>
        <dbReference type="PROSITE-ProRule" id="PRU00278"/>
    </source>
</evidence>
<keyword evidence="5 6" id="KW-0413">Isomerase</keyword>
<evidence type="ECO:0000256" key="3">
    <source>
        <dbReference type="ARBA" id="ARBA00022729"/>
    </source>
</evidence>
<evidence type="ECO:0000256" key="4">
    <source>
        <dbReference type="ARBA" id="ARBA00023110"/>
    </source>
</evidence>
<dbReference type="Pfam" id="PF13145">
    <property type="entry name" value="Rotamase_2"/>
    <property type="match status" value="1"/>
</dbReference>
<dbReference type="PANTHER" id="PTHR47245:SF1">
    <property type="entry name" value="FOLDASE PROTEIN PRSA"/>
    <property type="match status" value="1"/>
</dbReference>
<organism evidence="9 10">
    <name type="scientific">Oenococcus oeni</name>
    <name type="common">Leuconostoc oenos</name>
    <dbReference type="NCBI Taxonomy" id="1247"/>
    <lineage>
        <taxon>Bacteria</taxon>
        <taxon>Bacillati</taxon>
        <taxon>Bacillota</taxon>
        <taxon>Bacilli</taxon>
        <taxon>Lactobacillales</taxon>
        <taxon>Lactobacillaceae</taxon>
        <taxon>Oenococcus</taxon>
    </lineage>
</organism>
<feature type="region of interest" description="Disordered" evidence="7">
    <location>
        <begin position="300"/>
        <end position="343"/>
    </location>
</feature>
<dbReference type="Gene3D" id="3.10.50.40">
    <property type="match status" value="1"/>
</dbReference>
<evidence type="ECO:0000256" key="7">
    <source>
        <dbReference type="SAM" id="MobiDB-lite"/>
    </source>
</evidence>
<keyword evidence="4 6" id="KW-0697">Rotamase</keyword>
<keyword evidence="3" id="KW-0732">Signal</keyword>
<dbReference type="GO" id="GO:0003755">
    <property type="term" value="F:peptidyl-prolyl cis-trans isomerase activity"/>
    <property type="evidence" value="ECO:0007669"/>
    <property type="project" value="UniProtKB-KW"/>
</dbReference>
<dbReference type="InterPro" id="IPR000297">
    <property type="entry name" value="PPIase_PpiC"/>
</dbReference>
<sequence length="343" mass="36724">MRKFVWTAIVLLFLAGSAYLALNTSKVLVTSKAGAITEAKYMSSVTKTSAGEQLFVSMVMNDSLERLYGSSVSTTTVNNEYTQEKAQYGSSWSSFLSEEETTAKAYKKQIRTELLLVQAVKNYHKVTEAQLKKAYKTYTPKMNVSIITVSSSSKADTVLKNLKAGKSFASQAKQYSGDTTTAANGGKMPSFDSASPVVSSKIIAAAKALKTGDYSKKAISVNSEYIILKLNSKSKKESIGSYRDVLADSIINKWINTSSNSTKIQKIIGKVMNKNDVQVKTSQYPALKNAIDQYIVSTNTSSETSSTSSTSSSSSSSSKSSSSKSGSSSSKSSSSSSSSSSKK</sequence>
<dbReference type="PANTHER" id="PTHR47245">
    <property type="entry name" value="PEPTIDYLPROLYL ISOMERASE"/>
    <property type="match status" value="1"/>
</dbReference>
<gene>
    <name evidence="9" type="ORF">ATX59_06295</name>
</gene>
<dbReference type="AlphaFoldDB" id="A0A6N4A174"/>
<feature type="domain" description="PpiC" evidence="8">
    <location>
        <begin position="139"/>
        <end position="232"/>
    </location>
</feature>
<name>A0A6N4A174_OENOE</name>
<accession>A0A6N4A174</accession>
<evidence type="ECO:0000256" key="2">
    <source>
        <dbReference type="ARBA" id="ARBA00013194"/>
    </source>
</evidence>
<comment type="catalytic activity">
    <reaction evidence="1">
        <text>[protein]-peptidylproline (omega=180) = [protein]-peptidylproline (omega=0)</text>
        <dbReference type="Rhea" id="RHEA:16237"/>
        <dbReference type="Rhea" id="RHEA-COMP:10747"/>
        <dbReference type="Rhea" id="RHEA-COMP:10748"/>
        <dbReference type="ChEBI" id="CHEBI:83833"/>
        <dbReference type="ChEBI" id="CHEBI:83834"/>
        <dbReference type="EC" id="5.2.1.8"/>
    </reaction>
</comment>
<dbReference type="SUPFAM" id="SSF54534">
    <property type="entry name" value="FKBP-like"/>
    <property type="match status" value="1"/>
</dbReference>
<dbReference type="Proteomes" id="UP000181728">
    <property type="component" value="Unassembled WGS sequence"/>
</dbReference>
<dbReference type="PROSITE" id="PS50198">
    <property type="entry name" value="PPIC_PPIASE_2"/>
    <property type="match status" value="1"/>
</dbReference>
<evidence type="ECO:0000259" key="8">
    <source>
        <dbReference type="PROSITE" id="PS50198"/>
    </source>
</evidence>
<dbReference type="InterPro" id="IPR046357">
    <property type="entry name" value="PPIase_dom_sf"/>
</dbReference>
<reference evidence="9 10" key="1">
    <citation type="journal article" date="2016" name="BMC Genomics">
        <title>Consensus pan-genome assembly of the specialised wine bacterium Oenococcus oeni.</title>
        <authorList>
            <person name="Sternes P.R."/>
            <person name="Borneman A.R."/>
        </authorList>
    </citation>
    <scope>NUCLEOTIDE SEQUENCE [LARGE SCALE GENOMIC DNA]</scope>
    <source>
        <strain evidence="9 10">AWRIB661</strain>
    </source>
</reference>
<evidence type="ECO:0000313" key="10">
    <source>
        <dbReference type="Proteomes" id="UP000181728"/>
    </source>
</evidence>
<evidence type="ECO:0000313" key="9">
    <source>
        <dbReference type="EMBL" id="OIM20908.1"/>
    </source>
</evidence>
<protein>
    <recommendedName>
        <fullName evidence="2">peptidylprolyl isomerase</fullName>
        <ecNumber evidence="2">5.2.1.8</ecNumber>
    </recommendedName>
</protein>
<evidence type="ECO:0000256" key="1">
    <source>
        <dbReference type="ARBA" id="ARBA00000971"/>
    </source>
</evidence>
<dbReference type="EC" id="5.2.1.8" evidence="2"/>